<evidence type="ECO:0000256" key="2">
    <source>
        <dbReference type="ARBA" id="ARBA00004167"/>
    </source>
</evidence>
<dbReference type="PRINTS" id="PR00385">
    <property type="entry name" value="P450"/>
</dbReference>
<dbReference type="PANTHER" id="PTHR46300">
    <property type="entry name" value="P450, PUTATIVE (EUROFUNG)-RELATED-RELATED"/>
    <property type="match status" value="1"/>
</dbReference>
<dbReference type="InParanoid" id="A0A409X8Y5"/>
<evidence type="ECO:0000256" key="14">
    <source>
        <dbReference type="PIRSR" id="PIRSR602401-1"/>
    </source>
</evidence>
<evidence type="ECO:0000256" key="1">
    <source>
        <dbReference type="ARBA" id="ARBA00001971"/>
    </source>
</evidence>
<dbReference type="GO" id="GO:0016705">
    <property type="term" value="F:oxidoreductase activity, acting on paired donors, with incorporation or reduction of molecular oxygen"/>
    <property type="evidence" value="ECO:0007669"/>
    <property type="project" value="InterPro"/>
</dbReference>
<evidence type="ECO:0000256" key="5">
    <source>
        <dbReference type="ARBA" id="ARBA00022617"/>
    </source>
</evidence>
<protein>
    <recommendedName>
        <fullName evidence="18">Cytochrome P450</fullName>
    </recommendedName>
</protein>
<dbReference type="InterPro" id="IPR002401">
    <property type="entry name" value="Cyt_P450_E_grp-I"/>
</dbReference>
<evidence type="ECO:0000256" key="10">
    <source>
        <dbReference type="ARBA" id="ARBA00023004"/>
    </source>
</evidence>
<evidence type="ECO:0000256" key="15">
    <source>
        <dbReference type="RuleBase" id="RU000461"/>
    </source>
</evidence>
<keyword evidence="5 14" id="KW-0349">Heme</keyword>
<gene>
    <name evidence="16" type="ORF">CVT25_015020</name>
</gene>
<keyword evidence="8" id="KW-1133">Transmembrane helix</keyword>
<dbReference type="AlphaFoldDB" id="A0A409X8Y5"/>
<dbReference type="PRINTS" id="PR00463">
    <property type="entry name" value="EP450I"/>
</dbReference>
<keyword evidence="10 14" id="KW-0408">Iron</keyword>
<evidence type="ECO:0000256" key="3">
    <source>
        <dbReference type="ARBA" id="ARBA00005179"/>
    </source>
</evidence>
<dbReference type="Proteomes" id="UP000283269">
    <property type="component" value="Unassembled WGS sequence"/>
</dbReference>
<dbReference type="GO" id="GO:0020037">
    <property type="term" value="F:heme binding"/>
    <property type="evidence" value="ECO:0007669"/>
    <property type="project" value="InterPro"/>
</dbReference>
<keyword evidence="17" id="KW-1185">Reference proteome</keyword>
<dbReference type="GO" id="GO:0004497">
    <property type="term" value="F:monooxygenase activity"/>
    <property type="evidence" value="ECO:0007669"/>
    <property type="project" value="UniProtKB-KW"/>
</dbReference>
<name>A0A409X8Y5_PSICY</name>
<keyword evidence="6" id="KW-0812">Transmembrane</keyword>
<dbReference type="InterPro" id="IPR001128">
    <property type="entry name" value="Cyt_P450"/>
</dbReference>
<evidence type="ECO:0008006" key="18">
    <source>
        <dbReference type="Google" id="ProtNLM"/>
    </source>
</evidence>
<evidence type="ECO:0000256" key="12">
    <source>
        <dbReference type="ARBA" id="ARBA00023136"/>
    </source>
</evidence>
<comment type="pathway">
    <text evidence="3">Secondary metabolite biosynthesis.</text>
</comment>
<dbReference type="PANTHER" id="PTHR46300:SF2">
    <property type="entry name" value="CYTOCHROME P450 MONOOXYGENASE ALNH-RELATED"/>
    <property type="match status" value="1"/>
</dbReference>
<dbReference type="SUPFAM" id="SSF48264">
    <property type="entry name" value="Cytochrome P450"/>
    <property type="match status" value="1"/>
</dbReference>
<sequence length="490" mass="55095">MYPTLTSLVVLGAAWLIYKLLSIGRRDKSLPPGPPTLPILGNIHLIPPKFTFLKFSEWAQEYGGIISVKVANQTIIVLSDMKSVKELLDDRISETSSRPFLYALDVVTGGNVFSFAPADNHVWKTSRKAIQPLVTPQAVQTHLPISETETTQLLYDILHGPEVDFRSHVSRFAFSFITSVLFGKPAPRYNSPESTQYREYTHQLLKTVSPEAAPVDLIPILKYIPERWAPFKQLWRETRRLQRALYFSFLEHTEQKVTSGNKTGSMIEDVLRRQSELGISRELTGYLGGILIDGGTDTSSALLQSLVLRLMKSPASLRKAQNEVDTVVGKKRLPVSSDVSALPYVQALIKEIHRMTPAGPVGVPHAAFTDCQYREYTIPKGAPIIINIWGIMHDPDLFERPDEFWPERYLLTPDGTRPGIEKDYNIRSTLPFGSGKRLCPGMHLANMNLNLAVMRLIWAFDFAPIGGPIPQPEKWNVADEYTYVRANLIT</sequence>
<evidence type="ECO:0000256" key="11">
    <source>
        <dbReference type="ARBA" id="ARBA00023033"/>
    </source>
</evidence>
<dbReference type="PROSITE" id="PS00086">
    <property type="entry name" value="CYTOCHROME_P450"/>
    <property type="match status" value="1"/>
</dbReference>
<dbReference type="OrthoDB" id="1103324at2759"/>
<keyword evidence="12" id="KW-0472">Membrane</keyword>
<comment type="similarity">
    <text evidence="4 15">Belongs to the cytochrome P450 family.</text>
</comment>
<dbReference type="EMBL" id="NHYD01002347">
    <property type="protein sequence ID" value="PPQ87190.1"/>
    <property type="molecule type" value="Genomic_DNA"/>
</dbReference>
<evidence type="ECO:0000313" key="17">
    <source>
        <dbReference type="Proteomes" id="UP000283269"/>
    </source>
</evidence>
<evidence type="ECO:0000256" key="8">
    <source>
        <dbReference type="ARBA" id="ARBA00022989"/>
    </source>
</evidence>
<comment type="cofactor">
    <cofactor evidence="1 14">
        <name>heme</name>
        <dbReference type="ChEBI" id="CHEBI:30413"/>
    </cofactor>
</comment>
<dbReference type="GO" id="GO:0016020">
    <property type="term" value="C:membrane"/>
    <property type="evidence" value="ECO:0007669"/>
    <property type="project" value="UniProtKB-SubCell"/>
</dbReference>
<evidence type="ECO:0000256" key="9">
    <source>
        <dbReference type="ARBA" id="ARBA00023002"/>
    </source>
</evidence>
<dbReference type="InterPro" id="IPR036396">
    <property type="entry name" value="Cyt_P450_sf"/>
</dbReference>
<keyword evidence="11 15" id="KW-0503">Monooxygenase</keyword>
<organism evidence="16 17">
    <name type="scientific">Psilocybe cyanescens</name>
    <dbReference type="NCBI Taxonomy" id="93625"/>
    <lineage>
        <taxon>Eukaryota</taxon>
        <taxon>Fungi</taxon>
        <taxon>Dikarya</taxon>
        <taxon>Basidiomycota</taxon>
        <taxon>Agaricomycotina</taxon>
        <taxon>Agaricomycetes</taxon>
        <taxon>Agaricomycetidae</taxon>
        <taxon>Agaricales</taxon>
        <taxon>Agaricineae</taxon>
        <taxon>Strophariaceae</taxon>
        <taxon>Psilocybe</taxon>
    </lineage>
</organism>
<dbReference type="InterPro" id="IPR017972">
    <property type="entry name" value="Cyt_P450_CS"/>
</dbReference>
<feature type="binding site" description="axial binding residue" evidence="14">
    <location>
        <position position="439"/>
    </location>
    <ligand>
        <name>heme</name>
        <dbReference type="ChEBI" id="CHEBI:30413"/>
    </ligand>
    <ligandPart>
        <name>Fe</name>
        <dbReference type="ChEBI" id="CHEBI:18248"/>
    </ligandPart>
</feature>
<keyword evidence="7 14" id="KW-0479">Metal-binding</keyword>
<evidence type="ECO:0000256" key="7">
    <source>
        <dbReference type="ARBA" id="ARBA00022723"/>
    </source>
</evidence>
<proteinExistence type="inferred from homology"/>
<dbReference type="Pfam" id="PF00067">
    <property type="entry name" value="p450"/>
    <property type="match status" value="1"/>
</dbReference>
<dbReference type="GO" id="GO:0005506">
    <property type="term" value="F:iron ion binding"/>
    <property type="evidence" value="ECO:0007669"/>
    <property type="project" value="InterPro"/>
</dbReference>
<reference evidence="16 17" key="1">
    <citation type="journal article" date="2018" name="Evol. Lett.">
        <title>Horizontal gene cluster transfer increased hallucinogenic mushroom diversity.</title>
        <authorList>
            <person name="Reynolds H.T."/>
            <person name="Vijayakumar V."/>
            <person name="Gluck-Thaler E."/>
            <person name="Korotkin H.B."/>
            <person name="Matheny P.B."/>
            <person name="Slot J.C."/>
        </authorList>
    </citation>
    <scope>NUCLEOTIDE SEQUENCE [LARGE SCALE GENOMIC DNA]</scope>
    <source>
        <strain evidence="16 17">2631</strain>
    </source>
</reference>
<keyword evidence="13" id="KW-0325">Glycoprotein</keyword>
<keyword evidence="9 15" id="KW-0560">Oxidoreductase</keyword>
<evidence type="ECO:0000256" key="4">
    <source>
        <dbReference type="ARBA" id="ARBA00010617"/>
    </source>
</evidence>
<evidence type="ECO:0000256" key="13">
    <source>
        <dbReference type="ARBA" id="ARBA00023180"/>
    </source>
</evidence>
<comment type="subcellular location">
    <subcellularLocation>
        <location evidence="2">Membrane</location>
        <topology evidence="2">Single-pass membrane protein</topology>
    </subcellularLocation>
</comment>
<evidence type="ECO:0000313" key="16">
    <source>
        <dbReference type="EMBL" id="PPQ87190.1"/>
    </source>
</evidence>
<dbReference type="InterPro" id="IPR050364">
    <property type="entry name" value="Cytochrome_P450_fung"/>
</dbReference>
<dbReference type="STRING" id="93625.A0A409X8Y5"/>
<dbReference type="CDD" id="cd11065">
    <property type="entry name" value="CYP64-like"/>
    <property type="match status" value="1"/>
</dbReference>
<accession>A0A409X8Y5</accession>
<dbReference type="Gene3D" id="1.10.630.10">
    <property type="entry name" value="Cytochrome P450"/>
    <property type="match status" value="1"/>
</dbReference>
<evidence type="ECO:0000256" key="6">
    <source>
        <dbReference type="ARBA" id="ARBA00022692"/>
    </source>
</evidence>
<comment type="caution">
    <text evidence="16">The sequence shown here is derived from an EMBL/GenBank/DDBJ whole genome shotgun (WGS) entry which is preliminary data.</text>
</comment>